<comment type="caution">
    <text evidence="9">The sequence shown here is derived from an EMBL/GenBank/DDBJ whole genome shotgun (WGS) entry which is preliminary data.</text>
</comment>
<feature type="transmembrane region" description="Helical" evidence="7">
    <location>
        <begin position="12"/>
        <end position="33"/>
    </location>
</feature>
<dbReference type="Proteomes" id="UP000248057">
    <property type="component" value="Unassembled WGS sequence"/>
</dbReference>
<dbReference type="GO" id="GO:0055085">
    <property type="term" value="P:transmembrane transport"/>
    <property type="evidence" value="ECO:0007669"/>
    <property type="project" value="InterPro"/>
</dbReference>
<evidence type="ECO:0000313" key="9">
    <source>
        <dbReference type="EMBL" id="PXX52363.1"/>
    </source>
</evidence>
<feature type="transmembrane region" description="Helical" evidence="7">
    <location>
        <begin position="243"/>
        <end position="261"/>
    </location>
</feature>
<dbReference type="PANTHER" id="PTHR43744">
    <property type="entry name" value="ABC TRANSPORTER PERMEASE PROTEIN MG189-RELATED-RELATED"/>
    <property type="match status" value="1"/>
</dbReference>
<keyword evidence="2 7" id="KW-0813">Transport</keyword>
<dbReference type="PROSITE" id="PS50928">
    <property type="entry name" value="ABC_TM1"/>
    <property type="match status" value="1"/>
</dbReference>
<evidence type="ECO:0000256" key="4">
    <source>
        <dbReference type="ARBA" id="ARBA00022692"/>
    </source>
</evidence>
<keyword evidence="4 7" id="KW-0812">Transmembrane</keyword>
<feature type="domain" description="ABC transmembrane type-1" evidence="8">
    <location>
        <begin position="73"/>
        <end position="262"/>
    </location>
</feature>
<evidence type="ECO:0000256" key="2">
    <source>
        <dbReference type="ARBA" id="ARBA00022448"/>
    </source>
</evidence>
<dbReference type="GO" id="GO:0005886">
    <property type="term" value="C:plasma membrane"/>
    <property type="evidence" value="ECO:0007669"/>
    <property type="project" value="UniProtKB-SubCell"/>
</dbReference>
<name>A0A2V3Y2U0_9FIRM</name>
<keyword evidence="5 7" id="KW-1133">Transmembrane helix</keyword>
<evidence type="ECO:0000313" key="10">
    <source>
        <dbReference type="Proteomes" id="UP000248057"/>
    </source>
</evidence>
<evidence type="ECO:0000259" key="8">
    <source>
        <dbReference type="PROSITE" id="PS50928"/>
    </source>
</evidence>
<dbReference type="GeneID" id="86062162"/>
<dbReference type="InterPro" id="IPR035906">
    <property type="entry name" value="MetI-like_sf"/>
</dbReference>
<organism evidence="9 10">
    <name type="scientific">Hungatella effluvii</name>
    <dbReference type="NCBI Taxonomy" id="1096246"/>
    <lineage>
        <taxon>Bacteria</taxon>
        <taxon>Bacillati</taxon>
        <taxon>Bacillota</taxon>
        <taxon>Clostridia</taxon>
        <taxon>Lachnospirales</taxon>
        <taxon>Lachnospiraceae</taxon>
        <taxon>Hungatella</taxon>
    </lineage>
</organism>
<evidence type="ECO:0000256" key="7">
    <source>
        <dbReference type="RuleBase" id="RU363032"/>
    </source>
</evidence>
<proteinExistence type="inferred from homology"/>
<keyword evidence="3" id="KW-1003">Cell membrane</keyword>
<feature type="transmembrane region" description="Helical" evidence="7">
    <location>
        <begin position="77"/>
        <end position="101"/>
    </location>
</feature>
<keyword evidence="6 7" id="KW-0472">Membrane</keyword>
<protein>
    <submittedName>
        <fullName evidence="9">L-arabinose ABC transporter membrane protein</fullName>
    </submittedName>
</protein>
<dbReference type="CDD" id="cd06261">
    <property type="entry name" value="TM_PBP2"/>
    <property type="match status" value="1"/>
</dbReference>
<comment type="subcellular location">
    <subcellularLocation>
        <location evidence="1 7">Cell membrane</location>
        <topology evidence="1 7">Multi-pass membrane protein</topology>
    </subcellularLocation>
</comment>
<dbReference type="SUPFAM" id="SSF161098">
    <property type="entry name" value="MetI-like"/>
    <property type="match status" value="1"/>
</dbReference>
<dbReference type="PANTHER" id="PTHR43744:SF2">
    <property type="entry name" value="ARABINOOLIGOSACCHARIDES TRANSPORT SYSTEM PERMEASE PROTEIN ARAQ"/>
    <property type="match status" value="1"/>
</dbReference>
<dbReference type="InterPro" id="IPR000515">
    <property type="entry name" value="MetI-like"/>
</dbReference>
<gene>
    <name evidence="9" type="ORF">DFR60_10749</name>
</gene>
<dbReference type="Pfam" id="PF00528">
    <property type="entry name" value="BPD_transp_1"/>
    <property type="match status" value="1"/>
</dbReference>
<evidence type="ECO:0000256" key="6">
    <source>
        <dbReference type="ARBA" id="ARBA00023136"/>
    </source>
</evidence>
<evidence type="ECO:0000256" key="5">
    <source>
        <dbReference type="ARBA" id="ARBA00022989"/>
    </source>
</evidence>
<reference evidence="9 10" key="1">
    <citation type="submission" date="2018-05" db="EMBL/GenBank/DDBJ databases">
        <title>Genomic Encyclopedia of Type Strains, Phase IV (KMG-IV): sequencing the most valuable type-strain genomes for metagenomic binning, comparative biology and taxonomic classification.</title>
        <authorList>
            <person name="Goeker M."/>
        </authorList>
    </citation>
    <scope>NUCLEOTIDE SEQUENCE [LARGE SCALE GENOMIC DNA]</scope>
    <source>
        <strain evidence="9 10">DSM 24995</strain>
    </source>
</reference>
<feature type="transmembrane region" description="Helical" evidence="7">
    <location>
        <begin position="144"/>
        <end position="162"/>
    </location>
</feature>
<sequence>MKKTIIRFVVRSLFLLLAVMMLFPIYFMVIASLKPTSALFKNGIAMVWQFDNLSIQNYIYTVTTKSGIYLKWYGNSILVMAVSTVLSLFFSSMGGYALGAYKFKGKKFLFTLTMIVMMIPLEILLIPLYRMIINMKLINTKTGSILPFLIQPTAMFFFQQFVSGISKDYMDAARVDGCTEFGIYFKIMTPLMRPAFGAMTILLALRNWNAFLWPLIVFTTDSAYTLPVGLASLISSYGNNYEFLIPGAVCALIPLVIIFLFNQNQFVEGLSAGGVKG</sequence>
<accession>A0A2V3Y2U0</accession>
<dbReference type="Gene3D" id="1.10.3720.10">
    <property type="entry name" value="MetI-like"/>
    <property type="match status" value="1"/>
</dbReference>
<evidence type="ECO:0000256" key="1">
    <source>
        <dbReference type="ARBA" id="ARBA00004651"/>
    </source>
</evidence>
<dbReference type="EMBL" id="QJKD01000007">
    <property type="protein sequence ID" value="PXX52363.1"/>
    <property type="molecule type" value="Genomic_DNA"/>
</dbReference>
<feature type="transmembrane region" description="Helical" evidence="7">
    <location>
        <begin position="108"/>
        <end position="132"/>
    </location>
</feature>
<keyword evidence="10" id="KW-1185">Reference proteome</keyword>
<dbReference type="RefSeq" id="WP_110323498.1">
    <property type="nucleotide sequence ID" value="NZ_QJKD01000007.1"/>
</dbReference>
<dbReference type="AlphaFoldDB" id="A0A2V3Y2U0"/>
<feature type="transmembrane region" description="Helical" evidence="7">
    <location>
        <begin position="183"/>
        <end position="205"/>
    </location>
</feature>
<feature type="transmembrane region" description="Helical" evidence="7">
    <location>
        <begin position="211"/>
        <end position="231"/>
    </location>
</feature>
<comment type="similarity">
    <text evidence="7">Belongs to the binding-protein-dependent transport system permease family.</text>
</comment>
<evidence type="ECO:0000256" key="3">
    <source>
        <dbReference type="ARBA" id="ARBA00022475"/>
    </source>
</evidence>